<sequence>MSTRTIPLDCIDSLAQLRDELDVIWCALSNSENVEHCLPAIVEHINGVRGRFAAEIELMSGKAVTS</sequence>
<dbReference type="EMBL" id="PVBR01000035">
    <property type="protein sequence ID" value="PRD40669.1"/>
    <property type="molecule type" value="Genomic_DNA"/>
</dbReference>
<comment type="caution">
    <text evidence="1">The sequence shown here is derived from an EMBL/GenBank/DDBJ whole genome shotgun (WGS) entry which is preliminary data.</text>
</comment>
<evidence type="ECO:0000313" key="2">
    <source>
        <dbReference type="Proteomes" id="UP000239434"/>
    </source>
</evidence>
<reference evidence="1 2" key="1">
    <citation type="submission" date="2018-02" db="EMBL/GenBank/DDBJ databases">
        <title>The draft genome of Phyllobacterium sp. 1N-3.</title>
        <authorList>
            <person name="Liu L."/>
            <person name="Li L."/>
            <person name="Zhang X."/>
            <person name="Wang T."/>
            <person name="Liang L."/>
        </authorList>
    </citation>
    <scope>NUCLEOTIDE SEQUENCE [LARGE SCALE GENOMIC DNA]</scope>
    <source>
        <strain evidence="1 2">1N-3</strain>
    </source>
</reference>
<proteinExistence type="predicted"/>
<dbReference type="Proteomes" id="UP000239434">
    <property type="component" value="Unassembled WGS sequence"/>
</dbReference>
<dbReference type="AlphaFoldDB" id="A0A2S9IJI0"/>
<keyword evidence="2" id="KW-1185">Reference proteome</keyword>
<name>A0A2S9IJI0_9HYPH</name>
<accession>A0A2S9IJI0</accession>
<protein>
    <submittedName>
        <fullName evidence="1">Uncharacterized protein</fullName>
    </submittedName>
</protein>
<evidence type="ECO:0000313" key="1">
    <source>
        <dbReference type="EMBL" id="PRD40669.1"/>
    </source>
</evidence>
<organism evidence="1 2">
    <name type="scientific">Phyllobacterium phragmitis</name>
    <dbReference type="NCBI Taxonomy" id="2670329"/>
    <lineage>
        <taxon>Bacteria</taxon>
        <taxon>Pseudomonadati</taxon>
        <taxon>Pseudomonadota</taxon>
        <taxon>Alphaproteobacteria</taxon>
        <taxon>Hyphomicrobiales</taxon>
        <taxon>Phyllobacteriaceae</taxon>
        <taxon>Phyllobacterium</taxon>
    </lineage>
</organism>
<gene>
    <name evidence="1" type="ORF">C5748_25735</name>
</gene>
<dbReference type="RefSeq" id="WP_105745687.1">
    <property type="nucleotide sequence ID" value="NZ_PVBR01000035.1"/>
</dbReference>